<organism evidence="8 9">
    <name type="scientific">Knipowitschia caucasica</name>
    <name type="common">Caucasian dwarf goby</name>
    <name type="synonym">Pomatoschistus caucasicus</name>
    <dbReference type="NCBI Taxonomy" id="637954"/>
    <lineage>
        <taxon>Eukaryota</taxon>
        <taxon>Metazoa</taxon>
        <taxon>Chordata</taxon>
        <taxon>Craniata</taxon>
        <taxon>Vertebrata</taxon>
        <taxon>Euteleostomi</taxon>
        <taxon>Actinopterygii</taxon>
        <taxon>Neopterygii</taxon>
        <taxon>Teleostei</taxon>
        <taxon>Neoteleostei</taxon>
        <taxon>Acanthomorphata</taxon>
        <taxon>Gobiaria</taxon>
        <taxon>Gobiiformes</taxon>
        <taxon>Gobioidei</taxon>
        <taxon>Gobiidae</taxon>
        <taxon>Gobiinae</taxon>
        <taxon>Knipowitschia</taxon>
    </lineage>
</organism>
<dbReference type="PANTHER" id="PTHR46985">
    <property type="entry name" value="NACHT, LRR AND PYD DOMAINS-CONTAINING PROTEIN 1"/>
    <property type="match status" value="1"/>
</dbReference>
<gene>
    <name evidence="8" type="ORF">KC01_LOCUS38322</name>
</gene>
<dbReference type="GO" id="GO:0042981">
    <property type="term" value="P:regulation of apoptotic process"/>
    <property type="evidence" value="ECO:0007669"/>
    <property type="project" value="InterPro"/>
</dbReference>
<evidence type="ECO:0000256" key="5">
    <source>
        <dbReference type="ARBA" id="ARBA00023198"/>
    </source>
</evidence>
<dbReference type="PANTHER" id="PTHR46985:SF2">
    <property type="entry name" value="APOPTOSIS-ASSOCIATED SPECK-LIKE PROTEIN CONTAINING A CARD"/>
    <property type="match status" value="1"/>
</dbReference>
<proteinExistence type="predicted"/>
<dbReference type="Proteomes" id="UP001497482">
    <property type="component" value="Chromosome 7"/>
</dbReference>
<dbReference type="Gene3D" id="1.10.533.10">
    <property type="entry name" value="Death Domain, Fas"/>
    <property type="match status" value="3"/>
</dbReference>
<feature type="domain" description="CARD" evidence="6">
    <location>
        <begin position="921"/>
        <end position="1012"/>
    </location>
</feature>
<feature type="domain" description="FIIND" evidence="7">
    <location>
        <begin position="646"/>
        <end position="922"/>
    </location>
</feature>
<dbReference type="InterPro" id="IPR051249">
    <property type="entry name" value="NLRP_Inflammasome"/>
</dbReference>
<dbReference type="GO" id="GO:0045087">
    <property type="term" value="P:innate immune response"/>
    <property type="evidence" value="ECO:0007669"/>
    <property type="project" value="UniProtKB-KW"/>
</dbReference>
<dbReference type="AlphaFoldDB" id="A0AAV2MF06"/>
<evidence type="ECO:0000259" key="7">
    <source>
        <dbReference type="PROSITE" id="PS51830"/>
    </source>
</evidence>
<dbReference type="InterPro" id="IPR011029">
    <property type="entry name" value="DEATH-like_dom_sf"/>
</dbReference>
<sequence>MSHFEWFVQFTCLQRNMSWTDLECERQREESEIMTSAGSPLTTKEACAALMRAAAVLHGRQAETLMESVFRNRNRGDLVRRQWPASSGMNLLRFGDGLKVTIKEMEALINSLMHTLRGLSVSELMDLKRALSTSEHSDTLRDHYHTSHLVLSMVQTHGKGSVELTKNLLESIGRKDLLPQLTSEAREYSKDLWWRSLINKVAAVAAVTELFGETLSLLRPEELKQFKKLFVLQTLFHAHPHVDLKVLAHATARQTGALLWHMYGFGAFSTASLFEYRRMDYAWIPELETDVNNLIDHVFETSGQSCLSTIRRVLIEIGRYDLIVHIEVLKDEGRLDESTFSSKGVGPSVEPDSCTSAKDSWTKLEPKVKEIKNQSIYSLQSDMGQYECSVSGLRWSCEEKVSFDFKFGLWEEHMERVQALQYMPAGPLIDVTVTSGRLDEVYLRHWVCVDDPDLAEEFAVLHVDDCGDIVEEATTSLKREEKENGYSIIPKPDPDKSLKLKTKFVLKAKQETAEICPQKLKLRYQSSPNYFEVYTKNPEFDLNLELSEEQEHEGSVVWSCTIRRDDYTGGSLAAPQTQGTHFVDRFKNDLIQRVSNVSPILDDLKHEGVISDEAYDKIRHLSTTQDKITFSKGVGPSVEPDSCTSAKDSWTKLEPKVKEIKNQSIYSLQSDMGQYECSVSGLRWSCEEKVSFDFKFGLWEEHMERVQALQYMPAGPLIDVTVTSGRLDEVYLPHWVCVDDPDLAEEFRVLHVEDRRDTVEEATTVTSTHVKLKEPIFSPRAALIREWLQMKVFCSLLIYKTTKTFLTLHVYLIPRDPGLIESLKREEKEHGNSIIQKPDPDESLKLKTKFVLKAQQETVKICPQKRELSYQSPPKYFEVYTKSPELDLNLELSKEQEHEGSVVWSCTIQRDDYTGGSLAAPQTQGIHFVDRFEKNLIRRVTNVSPILDDLKHEGVISDEAYDKIRHLSTTQDKMRELFRGPLRSSGDRGKDIFYRSLRDNERLLCEELEELCFDNRKQMS</sequence>
<dbReference type="Pfam" id="PF13553">
    <property type="entry name" value="FIIND"/>
    <property type="match status" value="2"/>
</dbReference>
<feature type="domain" description="FIIND" evidence="7">
    <location>
        <begin position="357"/>
        <end position="576"/>
    </location>
</feature>
<evidence type="ECO:0000313" key="8">
    <source>
        <dbReference type="EMBL" id="CAL1611939.1"/>
    </source>
</evidence>
<evidence type="ECO:0000256" key="2">
    <source>
        <dbReference type="ARBA" id="ARBA00022490"/>
    </source>
</evidence>
<reference evidence="8 9" key="1">
    <citation type="submission" date="2024-04" db="EMBL/GenBank/DDBJ databases">
        <authorList>
            <person name="Waldvogel A.-M."/>
            <person name="Schoenle A."/>
        </authorList>
    </citation>
    <scope>NUCLEOTIDE SEQUENCE [LARGE SCALE GENOMIC DNA]</scope>
</reference>
<dbReference type="Pfam" id="PF00619">
    <property type="entry name" value="CARD"/>
    <property type="match status" value="2"/>
</dbReference>
<evidence type="ECO:0000256" key="1">
    <source>
        <dbReference type="ARBA" id="ARBA00004514"/>
    </source>
</evidence>
<dbReference type="SUPFAM" id="SSF47986">
    <property type="entry name" value="DEATH domain"/>
    <property type="match status" value="2"/>
</dbReference>
<evidence type="ECO:0000256" key="3">
    <source>
        <dbReference type="ARBA" id="ARBA00022588"/>
    </source>
</evidence>
<dbReference type="Pfam" id="PF23679">
    <property type="entry name" value="UPA-FIIND"/>
    <property type="match status" value="2"/>
</dbReference>
<dbReference type="InterPro" id="IPR033516">
    <property type="entry name" value="CARD8/ASC/NALP1_CARD"/>
</dbReference>
<evidence type="ECO:0000313" key="9">
    <source>
        <dbReference type="Proteomes" id="UP001497482"/>
    </source>
</evidence>
<dbReference type="PROSITE" id="PS51830">
    <property type="entry name" value="FIIND"/>
    <property type="match status" value="2"/>
</dbReference>
<protein>
    <submittedName>
        <fullName evidence="8">Uncharacterized protein</fullName>
    </submittedName>
</protein>
<dbReference type="EMBL" id="OZ035829">
    <property type="protein sequence ID" value="CAL1611939.1"/>
    <property type="molecule type" value="Genomic_DNA"/>
</dbReference>
<feature type="domain" description="CARD" evidence="6">
    <location>
        <begin position="575"/>
        <end position="627"/>
    </location>
</feature>
<dbReference type="GO" id="GO:0006954">
    <property type="term" value="P:inflammatory response"/>
    <property type="evidence" value="ECO:0007669"/>
    <property type="project" value="UniProtKB-KW"/>
</dbReference>
<evidence type="ECO:0000256" key="4">
    <source>
        <dbReference type="ARBA" id="ARBA00022859"/>
    </source>
</evidence>
<name>A0AAV2MF06_KNICA</name>
<dbReference type="CDD" id="cd08330">
    <property type="entry name" value="CARD_ASC_NALP1"/>
    <property type="match status" value="1"/>
</dbReference>
<dbReference type="GO" id="GO:0005829">
    <property type="term" value="C:cytosol"/>
    <property type="evidence" value="ECO:0007669"/>
    <property type="project" value="UniProtKB-SubCell"/>
</dbReference>
<keyword evidence="5" id="KW-0395">Inflammatory response</keyword>
<dbReference type="PROSITE" id="PS50209">
    <property type="entry name" value="CARD"/>
    <property type="match status" value="2"/>
</dbReference>
<comment type="subcellular location">
    <subcellularLocation>
        <location evidence="1">Cytoplasm</location>
        <location evidence="1">Cytosol</location>
    </subcellularLocation>
</comment>
<dbReference type="InterPro" id="IPR001315">
    <property type="entry name" value="CARD"/>
</dbReference>
<keyword evidence="4" id="KW-0391">Immunity</keyword>
<dbReference type="InterPro" id="IPR025307">
    <property type="entry name" value="FIIND_dom"/>
</dbReference>
<evidence type="ECO:0000259" key="6">
    <source>
        <dbReference type="PROSITE" id="PS50209"/>
    </source>
</evidence>
<accession>A0AAV2MF06</accession>
<keyword evidence="2" id="KW-0963">Cytoplasm</keyword>
<keyword evidence="9" id="KW-1185">Reference proteome</keyword>
<keyword evidence="3" id="KW-0399">Innate immunity</keyword>